<dbReference type="STRING" id="180498.A0A067KNJ2"/>
<feature type="transmembrane region" description="Helical" evidence="1">
    <location>
        <begin position="12"/>
        <end position="33"/>
    </location>
</feature>
<dbReference type="Proteomes" id="UP000027138">
    <property type="component" value="Unassembled WGS sequence"/>
</dbReference>
<evidence type="ECO:0000313" key="3">
    <source>
        <dbReference type="Proteomes" id="UP000027138"/>
    </source>
</evidence>
<dbReference type="InterPro" id="IPR027902">
    <property type="entry name" value="DUF4487"/>
</dbReference>
<dbReference type="OrthoDB" id="1925340at2759"/>
<keyword evidence="1" id="KW-0812">Transmembrane</keyword>
<dbReference type="EMBL" id="KK914543">
    <property type="protein sequence ID" value="KDP33379.1"/>
    <property type="molecule type" value="Genomic_DNA"/>
</dbReference>
<evidence type="ECO:0000256" key="1">
    <source>
        <dbReference type="SAM" id="Phobius"/>
    </source>
</evidence>
<dbReference type="Pfam" id="PF14868">
    <property type="entry name" value="DUF4487"/>
    <property type="match status" value="1"/>
</dbReference>
<organism evidence="2 3">
    <name type="scientific">Jatropha curcas</name>
    <name type="common">Barbados nut</name>
    <dbReference type="NCBI Taxonomy" id="180498"/>
    <lineage>
        <taxon>Eukaryota</taxon>
        <taxon>Viridiplantae</taxon>
        <taxon>Streptophyta</taxon>
        <taxon>Embryophyta</taxon>
        <taxon>Tracheophyta</taxon>
        <taxon>Spermatophyta</taxon>
        <taxon>Magnoliopsida</taxon>
        <taxon>eudicotyledons</taxon>
        <taxon>Gunneridae</taxon>
        <taxon>Pentapetalae</taxon>
        <taxon>rosids</taxon>
        <taxon>fabids</taxon>
        <taxon>Malpighiales</taxon>
        <taxon>Euphorbiaceae</taxon>
        <taxon>Crotonoideae</taxon>
        <taxon>Jatropheae</taxon>
        <taxon>Jatropha</taxon>
    </lineage>
</organism>
<keyword evidence="1" id="KW-0472">Membrane</keyword>
<dbReference type="AlphaFoldDB" id="A0A067KNJ2"/>
<proteinExistence type="predicted"/>
<gene>
    <name evidence="2" type="ORF">JCGZ_12928</name>
</gene>
<evidence type="ECO:0000313" key="2">
    <source>
        <dbReference type="EMBL" id="KDP33379.1"/>
    </source>
</evidence>
<keyword evidence="3" id="KW-1185">Reference proteome</keyword>
<dbReference type="PANTHER" id="PTHR36702">
    <property type="entry name" value="HOLLIDAY JUNCTION RESOLVASE"/>
    <property type="match status" value="1"/>
</dbReference>
<reference evidence="2 3" key="1">
    <citation type="journal article" date="2014" name="PLoS ONE">
        <title>Global Analysis of Gene Expression Profiles in Physic Nut (Jatropha curcas L.) Seedlings Exposed to Salt Stress.</title>
        <authorList>
            <person name="Zhang L."/>
            <person name="Zhang C."/>
            <person name="Wu P."/>
            <person name="Chen Y."/>
            <person name="Li M."/>
            <person name="Jiang H."/>
            <person name="Wu G."/>
        </authorList>
    </citation>
    <scope>NUCLEOTIDE SEQUENCE [LARGE SCALE GENOMIC DNA]</scope>
    <source>
        <strain evidence="3">cv. GZQX0401</strain>
        <tissue evidence="2">Young leaves</tissue>
    </source>
</reference>
<protein>
    <submittedName>
        <fullName evidence="2">Uncharacterized protein</fullName>
    </submittedName>
</protein>
<accession>A0A067KNJ2</accession>
<name>A0A067KNJ2_JATCU</name>
<sequence length="895" mass="100787">MSAADSQEDEHCVIFFQLLLDFLGLSAASMMALTRYPVLTDDNSTIIVERFILEQLNLTKDVVSDSKRIDSNGSEILKVAQMVIDGVVRLCKEYSLSVNWDSHDAGPEKACSSIDHREANIRNHVINTTKCTIEKLCELGILAASDGGNLVTILNVSWKGVVTLLQLCKGTLAERVSVQDIIVTLISFVTGPLKFAATAWSSSLEDTVSVTEARRTFLPVKFYLINAVKISSLYPCQAYIVYKEIVHCAIMISAFRIFLSYENLLKTASEVFSELLEKTSMDLLTSVINSPEVKLEHKFELLDWLFVEECYSNSFPRDSSRYLHMSSMVEIFSVSSESLLQDKRLLLARVALFQTLLRYSVDLEAGTRNLITRKLGWFLDILVDEEVYPSILGLQIPVPYGSGKKIELVWQPIFSALLDAIKTFMIVVSTNGWLELEVFLLENLFHPHFLCWEIIVELWCFLLRHAENDIANGIIDKFYSLMKLLASPESVLIPPSPLRKIARTICLLLTNGIPSMVDRVYSSVINDNEPQVASVMYVALLLEGFPLNSLSANIRSTAKQKIVTDYFGFIGSYNDQLLTACSSGLFGTPVFALSASLQSQQVSISDVDMKSLNFLANIIRNFRNPVDKLSKEHYQKLLCETLGIVSNMKHLYKSDEIGEVILELQNLFITGPAASNPILHQSKPYLALFMGGLGDMEMSESDDCAKSLAVWELYHMLFRERHWALAHLAIAAFGYFAARTSCNQLWRFVPQNAALSYDIVSGNEANEERFMFELKAFLEKEMALLTITPSFEQLEVLVKEGMVLKEMVQKISDLNIEAMEHEEINVDIQLNKRRKLPDGIRRGVELIQSGMKVIGDGLSQWQQNHIESFEQHDKFLSHFSQLEDVIAHIIGLSGN</sequence>
<keyword evidence="1" id="KW-1133">Transmembrane helix</keyword>
<dbReference type="PANTHER" id="PTHR36702:SF1">
    <property type="entry name" value="HOLLIDAY JUNCTION RESOLVASE"/>
    <property type="match status" value="1"/>
</dbReference>